<comment type="caution">
    <text evidence="1">The sequence shown here is derived from an EMBL/GenBank/DDBJ whole genome shotgun (WGS) entry which is preliminary data.</text>
</comment>
<dbReference type="EMBL" id="LOBP01000139">
    <property type="protein sequence ID" value="KYN86452.1"/>
    <property type="molecule type" value="Genomic_DNA"/>
</dbReference>
<evidence type="ECO:0000313" key="1">
    <source>
        <dbReference type="EMBL" id="KYN86452.1"/>
    </source>
</evidence>
<reference evidence="1 2" key="1">
    <citation type="submission" date="2015-12" db="EMBL/GenBank/DDBJ databases">
        <authorList>
            <person name="Tarr C.L."/>
            <person name="Gladney L.M."/>
        </authorList>
    </citation>
    <scope>NUCLEOTIDE SEQUENCE [LARGE SCALE GENOMIC DNA]</scope>
    <source>
        <strain evidence="1 2">1048-83</strain>
    </source>
</reference>
<proteinExistence type="predicted"/>
<organism evidence="1 2">
    <name type="scientific">Vibrio cidicii</name>
    <dbReference type="NCBI Taxonomy" id="1763883"/>
    <lineage>
        <taxon>Bacteria</taxon>
        <taxon>Pseudomonadati</taxon>
        <taxon>Pseudomonadota</taxon>
        <taxon>Gammaproteobacteria</taxon>
        <taxon>Vibrionales</taxon>
        <taxon>Vibrionaceae</taxon>
        <taxon>Vibrio</taxon>
    </lineage>
</organism>
<sequence>MTHFNKEDWLHNGCNSEKIAKCAAAVHAHEAVVTIMTMDVDEDHYTIQAGAEFLSNVEGQEVLYVEFLAYSDNEHSRSIALIYEKEDLVMYCSEFSFGDDEEEYFESVQPMTTKSFFQYLNTLPNIQKFALPSSLDAKQQQAQKILIELAS</sequence>
<name>A0ABR5W277_9VIBR</name>
<protein>
    <submittedName>
        <fullName evidence="1">Uncharacterized protein</fullName>
    </submittedName>
</protein>
<dbReference type="Proteomes" id="UP000075609">
    <property type="component" value="Unassembled WGS sequence"/>
</dbReference>
<accession>A0ABR5W277</accession>
<keyword evidence="2" id="KW-1185">Reference proteome</keyword>
<evidence type="ECO:0000313" key="2">
    <source>
        <dbReference type="Proteomes" id="UP000075609"/>
    </source>
</evidence>
<gene>
    <name evidence="1" type="ORF">ATY35_14580</name>
</gene>
<dbReference type="RefSeq" id="WP_005484875.1">
    <property type="nucleotide sequence ID" value="NZ_LOBP01000139.1"/>
</dbReference>